<dbReference type="RefSeq" id="WP_139217515.1">
    <property type="nucleotide sequence ID" value="NZ_FOVW01000011.1"/>
</dbReference>
<keyword evidence="3" id="KW-1185">Reference proteome</keyword>
<name>A0A1I5J371_9BACT</name>
<feature type="signal peptide" evidence="1">
    <location>
        <begin position="1"/>
        <end position="24"/>
    </location>
</feature>
<feature type="chain" id="PRO_5011768141" description="Outer membrane protein beta-barrel domain-containing protein" evidence="1">
    <location>
        <begin position="25"/>
        <end position="195"/>
    </location>
</feature>
<accession>A0A1I5J371</accession>
<keyword evidence="1" id="KW-0732">Signal</keyword>
<dbReference type="AlphaFoldDB" id="A0A1I5J371"/>
<proteinExistence type="predicted"/>
<organism evidence="2 3">
    <name type="scientific">Algoriphagus ornithinivorans</name>
    <dbReference type="NCBI Taxonomy" id="226506"/>
    <lineage>
        <taxon>Bacteria</taxon>
        <taxon>Pseudomonadati</taxon>
        <taxon>Bacteroidota</taxon>
        <taxon>Cytophagia</taxon>
        <taxon>Cytophagales</taxon>
        <taxon>Cyclobacteriaceae</taxon>
        <taxon>Algoriphagus</taxon>
    </lineage>
</organism>
<sequence length="195" mass="21473">MMKRIQKVLPLIIAVISISQLSFAQEKESAIKAKLLIEAGLEYGGDELLKIFFTNGEDQVMRAGQGGYLSVGGQFDFPKIKQFMLRGGVGWKYNTTAADNANIRFTRVPIYLIPFFNFNENFRLGAGITSHQLVRFKGDGFVADDKMKSNLGGKVEFGYKWIALTYSALQYSTSSGEELSGSSVGLVVSFTVPAK</sequence>
<evidence type="ECO:0000256" key="1">
    <source>
        <dbReference type="SAM" id="SignalP"/>
    </source>
</evidence>
<evidence type="ECO:0008006" key="4">
    <source>
        <dbReference type="Google" id="ProtNLM"/>
    </source>
</evidence>
<dbReference type="EMBL" id="FOVW01000011">
    <property type="protein sequence ID" value="SFO67324.1"/>
    <property type="molecule type" value="Genomic_DNA"/>
</dbReference>
<reference evidence="3" key="1">
    <citation type="submission" date="2016-10" db="EMBL/GenBank/DDBJ databases">
        <authorList>
            <person name="Varghese N."/>
            <person name="Submissions S."/>
        </authorList>
    </citation>
    <scope>NUCLEOTIDE SEQUENCE [LARGE SCALE GENOMIC DNA]</scope>
    <source>
        <strain evidence="3">DSM 15282</strain>
    </source>
</reference>
<gene>
    <name evidence="2" type="ORF">SAMN04488519_11145</name>
</gene>
<dbReference type="Proteomes" id="UP000199564">
    <property type="component" value="Unassembled WGS sequence"/>
</dbReference>
<protein>
    <recommendedName>
        <fullName evidence="4">Outer membrane protein beta-barrel domain-containing protein</fullName>
    </recommendedName>
</protein>
<evidence type="ECO:0000313" key="3">
    <source>
        <dbReference type="Proteomes" id="UP000199564"/>
    </source>
</evidence>
<evidence type="ECO:0000313" key="2">
    <source>
        <dbReference type="EMBL" id="SFO67324.1"/>
    </source>
</evidence>